<evidence type="ECO:0000259" key="4">
    <source>
        <dbReference type="PROSITE" id="PS50991"/>
    </source>
</evidence>
<dbReference type="CDD" id="cd07938">
    <property type="entry name" value="DRE_TIM_HMGL"/>
    <property type="match status" value="1"/>
</dbReference>
<dbReference type="Proteomes" id="UP000219494">
    <property type="component" value="Unassembled WGS sequence"/>
</dbReference>
<keyword evidence="3 5" id="KW-0456">Lyase</keyword>
<accession>A0A285R212</accession>
<dbReference type="OrthoDB" id="9784013at2"/>
<dbReference type="GO" id="GO:0046872">
    <property type="term" value="F:metal ion binding"/>
    <property type="evidence" value="ECO:0007669"/>
    <property type="project" value="UniProtKB-KW"/>
</dbReference>
<comment type="similarity">
    <text evidence="1">Belongs to the HMG-CoA lyase family.</text>
</comment>
<evidence type="ECO:0000256" key="1">
    <source>
        <dbReference type="ARBA" id="ARBA00009405"/>
    </source>
</evidence>
<dbReference type="InterPro" id="IPR013785">
    <property type="entry name" value="Aldolase_TIM"/>
</dbReference>
<sequence length="302" mass="30717">MTYPAAVEIVEVAARDGLQNEAVALSTADKVALIRRADAAGAARIEIASFVHPLRVPQMADAEAVCDAVGRLRAVTVGLALNRRGVDRALRTGVEEIGAVAAASDGFAQSNQGRDAEGTVADALEILTLANEAGRRAQATISVAFGCPFDGEVPATRVAAIARRLADGGAREIALADTIGVATPADVRQVITAVAAAAPGVPLRLHAHDTRNTAVANAWAALELGVAILDCSIGGLGGCPFAPGASGNVATEDLLYTLDRGGIATGMSLPAVTEAAQWLGDRLGRPLPGRVSRVAAFPPTRG</sequence>
<dbReference type="SUPFAM" id="SSF51569">
    <property type="entry name" value="Aldolase"/>
    <property type="match status" value="1"/>
</dbReference>
<dbReference type="EMBL" id="OBMI01000002">
    <property type="protein sequence ID" value="SOB86382.1"/>
    <property type="molecule type" value="Genomic_DNA"/>
</dbReference>
<dbReference type="PANTHER" id="PTHR42738">
    <property type="entry name" value="HYDROXYMETHYLGLUTARYL-COA LYASE"/>
    <property type="match status" value="1"/>
</dbReference>
<dbReference type="Pfam" id="PF00682">
    <property type="entry name" value="HMGL-like"/>
    <property type="match status" value="1"/>
</dbReference>
<dbReference type="InterPro" id="IPR000891">
    <property type="entry name" value="PYR_CT"/>
</dbReference>
<evidence type="ECO:0000313" key="6">
    <source>
        <dbReference type="Proteomes" id="UP000219494"/>
    </source>
</evidence>
<name>A0A285R212_9SPHN</name>
<evidence type="ECO:0000256" key="2">
    <source>
        <dbReference type="ARBA" id="ARBA00022723"/>
    </source>
</evidence>
<dbReference type="AlphaFoldDB" id="A0A285R212"/>
<dbReference type="RefSeq" id="WP_097063417.1">
    <property type="nucleotide sequence ID" value="NZ_OBMI01000002.1"/>
</dbReference>
<protein>
    <submittedName>
        <fullName evidence="5">Hydroxymethylglutaryl-CoA lyase</fullName>
    </submittedName>
</protein>
<organism evidence="5 6">
    <name type="scientific">Sphingomonas guangdongensis</name>
    <dbReference type="NCBI Taxonomy" id="1141890"/>
    <lineage>
        <taxon>Bacteria</taxon>
        <taxon>Pseudomonadati</taxon>
        <taxon>Pseudomonadota</taxon>
        <taxon>Alphaproteobacteria</taxon>
        <taxon>Sphingomonadales</taxon>
        <taxon>Sphingomonadaceae</taxon>
        <taxon>Sphingomonas</taxon>
    </lineage>
</organism>
<dbReference type="PANTHER" id="PTHR42738:SF7">
    <property type="entry name" value="HYDROXYMETHYLGLUTARYL-COA LYASE"/>
    <property type="match status" value="1"/>
</dbReference>
<feature type="domain" description="Pyruvate carboxyltransferase" evidence="4">
    <location>
        <begin position="7"/>
        <end position="273"/>
    </location>
</feature>
<proteinExistence type="inferred from homology"/>
<reference evidence="5 6" key="1">
    <citation type="submission" date="2017-07" db="EMBL/GenBank/DDBJ databases">
        <authorList>
            <person name="Sun Z.S."/>
            <person name="Albrecht U."/>
            <person name="Echele G."/>
            <person name="Lee C.C."/>
        </authorList>
    </citation>
    <scope>NUCLEOTIDE SEQUENCE [LARGE SCALE GENOMIC DNA]</scope>
    <source>
        <strain evidence="5 6">CGMCC 1.12672</strain>
    </source>
</reference>
<evidence type="ECO:0000313" key="5">
    <source>
        <dbReference type="EMBL" id="SOB86382.1"/>
    </source>
</evidence>
<keyword evidence="6" id="KW-1185">Reference proteome</keyword>
<dbReference type="PROSITE" id="PS50991">
    <property type="entry name" value="PYR_CT"/>
    <property type="match status" value="1"/>
</dbReference>
<dbReference type="GO" id="GO:0004419">
    <property type="term" value="F:hydroxymethylglutaryl-CoA lyase activity"/>
    <property type="evidence" value="ECO:0007669"/>
    <property type="project" value="TreeGrafter"/>
</dbReference>
<keyword evidence="2" id="KW-0479">Metal-binding</keyword>
<gene>
    <name evidence="5" type="ORF">SAMN06297144_1487</name>
</gene>
<dbReference type="GO" id="GO:0006552">
    <property type="term" value="P:L-leucine catabolic process"/>
    <property type="evidence" value="ECO:0007669"/>
    <property type="project" value="TreeGrafter"/>
</dbReference>
<dbReference type="Gene3D" id="3.20.20.70">
    <property type="entry name" value="Aldolase class I"/>
    <property type="match status" value="1"/>
</dbReference>
<evidence type="ECO:0000256" key="3">
    <source>
        <dbReference type="ARBA" id="ARBA00023239"/>
    </source>
</evidence>
<dbReference type="NCBIfam" id="NF004283">
    <property type="entry name" value="PRK05692.1"/>
    <property type="match status" value="1"/>
</dbReference>
<dbReference type="GO" id="GO:0046951">
    <property type="term" value="P:ketone body biosynthetic process"/>
    <property type="evidence" value="ECO:0007669"/>
    <property type="project" value="TreeGrafter"/>
</dbReference>
<dbReference type="InterPro" id="IPR043594">
    <property type="entry name" value="HMGL"/>
</dbReference>